<organism evidence="4 5">
    <name type="scientific">Marinobacterium maritimum</name>
    <dbReference type="NCBI Taxonomy" id="500162"/>
    <lineage>
        <taxon>Bacteria</taxon>
        <taxon>Pseudomonadati</taxon>
        <taxon>Pseudomonadota</taxon>
        <taxon>Gammaproteobacteria</taxon>
        <taxon>Oceanospirillales</taxon>
        <taxon>Oceanospirillaceae</taxon>
        <taxon>Marinobacterium</taxon>
    </lineage>
</organism>
<dbReference type="Pfam" id="PF02321">
    <property type="entry name" value="OEP"/>
    <property type="match status" value="1"/>
</dbReference>
<reference evidence="5" key="1">
    <citation type="journal article" date="2019" name="Int. J. Syst. Evol. Microbiol.">
        <title>The Global Catalogue of Microorganisms (GCM) 10K type strain sequencing project: providing services to taxonomists for standard genome sequencing and annotation.</title>
        <authorList>
            <consortium name="The Broad Institute Genomics Platform"/>
            <consortium name="The Broad Institute Genome Sequencing Center for Infectious Disease"/>
            <person name="Wu L."/>
            <person name="Ma J."/>
        </authorList>
    </citation>
    <scope>NUCLEOTIDE SEQUENCE [LARGE SCALE GENOMIC DNA]</scope>
    <source>
        <strain evidence="5">JCM 15134</strain>
    </source>
</reference>
<protein>
    <submittedName>
        <fullName evidence="4">TolC family protein</fullName>
    </submittedName>
</protein>
<dbReference type="PANTHER" id="PTHR30203:SF24">
    <property type="entry name" value="BLR4935 PROTEIN"/>
    <property type="match status" value="1"/>
</dbReference>
<evidence type="ECO:0000256" key="2">
    <source>
        <dbReference type="SAM" id="Coils"/>
    </source>
</evidence>
<evidence type="ECO:0000256" key="1">
    <source>
        <dbReference type="ARBA" id="ARBA00007613"/>
    </source>
</evidence>
<dbReference type="PANTHER" id="PTHR30203">
    <property type="entry name" value="OUTER MEMBRANE CATION EFFLUX PROTEIN"/>
    <property type="match status" value="1"/>
</dbReference>
<dbReference type="InterPro" id="IPR010131">
    <property type="entry name" value="MdtP/NodT-like"/>
</dbReference>
<evidence type="ECO:0000313" key="4">
    <source>
        <dbReference type="EMBL" id="GAA0691140.1"/>
    </source>
</evidence>
<dbReference type="Proteomes" id="UP001499915">
    <property type="component" value="Unassembled WGS sequence"/>
</dbReference>
<comment type="caution">
    <text evidence="4">The sequence shown here is derived from an EMBL/GenBank/DDBJ whole genome shotgun (WGS) entry which is preliminary data.</text>
</comment>
<keyword evidence="5" id="KW-1185">Reference proteome</keyword>
<evidence type="ECO:0000313" key="5">
    <source>
        <dbReference type="Proteomes" id="UP001499915"/>
    </source>
</evidence>
<evidence type="ECO:0000256" key="3">
    <source>
        <dbReference type="SAM" id="SignalP"/>
    </source>
</evidence>
<dbReference type="RefSeq" id="WP_343804947.1">
    <property type="nucleotide sequence ID" value="NZ_BAAAET010000002.1"/>
</dbReference>
<dbReference type="InterPro" id="IPR003423">
    <property type="entry name" value="OMP_efflux"/>
</dbReference>
<dbReference type="EMBL" id="BAAAET010000002">
    <property type="protein sequence ID" value="GAA0691140.1"/>
    <property type="molecule type" value="Genomic_DNA"/>
</dbReference>
<accession>A0ABP3TBA9</accession>
<dbReference type="SUPFAM" id="SSF56954">
    <property type="entry name" value="Outer membrane efflux proteins (OEP)"/>
    <property type="match status" value="1"/>
</dbReference>
<keyword evidence="3" id="KW-0732">Signal</keyword>
<gene>
    <name evidence="4" type="ORF">GCM10009104_17430</name>
</gene>
<feature type="signal peptide" evidence="3">
    <location>
        <begin position="1"/>
        <end position="26"/>
    </location>
</feature>
<feature type="coiled-coil region" evidence="2">
    <location>
        <begin position="400"/>
        <end position="440"/>
    </location>
</feature>
<keyword evidence="2" id="KW-0175">Coiled coil</keyword>
<name>A0ABP3TBA9_9GAMM</name>
<proteinExistence type="inferred from homology"/>
<sequence length="442" mass="49685">MTTDYKARLRSWGLAASLLLSSAIHAAELTLEQAVDQALANDIWLSSSHHNETAKRAMADAAGALPDPKVSLALANMPTDSFDFGQEGMTQFALGISQMLPRGDTLELKEQRFSQEAHLQPLMRQERRAQVRMQVSQLWIEAWRAQESLALIRRNRRLFKQLEDVATSSYMVGLGKTQQQDVVRAQLELTQLDDKISRLDLQYDTLRGRLSEWLAATRERSTGLVDVAAVDIAAQPPVLKLERQLPTEDGEDSRARLFLQHPSVVLFDQQIEVAQTDIRLAEQSYKPAWGVSASYGFRGDDPMGQGRADLFSLGVSMELPLFSTRRQDGEVASAASRAEVVRTERLLKLRQLLAAHDTSMAAWQRLNERLSLYRKQLLPQTAQAAEAALNAYTRDVGDFAEVVRARIAELNARLAEIEIMAEQQKQVAQLNYLMTQVRQEEM</sequence>
<dbReference type="Gene3D" id="1.20.1600.10">
    <property type="entry name" value="Outer membrane efflux proteins (OEP)"/>
    <property type="match status" value="1"/>
</dbReference>
<feature type="chain" id="PRO_5046964667" evidence="3">
    <location>
        <begin position="27"/>
        <end position="442"/>
    </location>
</feature>
<comment type="similarity">
    <text evidence="1">Belongs to the outer membrane factor (OMF) (TC 1.B.17) family.</text>
</comment>